<keyword evidence="8" id="KW-1185">Reference proteome</keyword>
<dbReference type="PANTHER" id="PTHR30290">
    <property type="entry name" value="PERIPLASMIC BINDING COMPONENT OF ABC TRANSPORTER"/>
    <property type="match status" value="1"/>
</dbReference>
<dbReference type="Gene3D" id="3.10.105.10">
    <property type="entry name" value="Dipeptide-binding Protein, Domain 3"/>
    <property type="match status" value="1"/>
</dbReference>
<dbReference type="Proteomes" id="UP000468717">
    <property type="component" value="Unassembled WGS sequence"/>
</dbReference>
<dbReference type="GO" id="GO:0043190">
    <property type="term" value="C:ATP-binding cassette (ABC) transporter complex"/>
    <property type="evidence" value="ECO:0007669"/>
    <property type="project" value="InterPro"/>
</dbReference>
<evidence type="ECO:0000256" key="4">
    <source>
        <dbReference type="ARBA" id="ARBA00022729"/>
    </source>
</evidence>
<evidence type="ECO:0000256" key="3">
    <source>
        <dbReference type="ARBA" id="ARBA00022448"/>
    </source>
</evidence>
<evidence type="ECO:0000259" key="6">
    <source>
        <dbReference type="Pfam" id="PF00496"/>
    </source>
</evidence>
<dbReference type="EMBL" id="WFLI01000004">
    <property type="protein sequence ID" value="KAB8066161.1"/>
    <property type="molecule type" value="Genomic_DNA"/>
</dbReference>
<dbReference type="PANTHER" id="PTHR30290:SF10">
    <property type="entry name" value="PERIPLASMIC OLIGOPEPTIDE-BINDING PROTEIN-RELATED"/>
    <property type="match status" value="1"/>
</dbReference>
<evidence type="ECO:0000256" key="1">
    <source>
        <dbReference type="ARBA" id="ARBA00004196"/>
    </source>
</evidence>
<dbReference type="Pfam" id="PF00496">
    <property type="entry name" value="SBP_bac_5"/>
    <property type="match status" value="1"/>
</dbReference>
<evidence type="ECO:0000313" key="7">
    <source>
        <dbReference type="EMBL" id="KAB8066161.1"/>
    </source>
</evidence>
<keyword evidence="4 5" id="KW-0732">Signal</keyword>
<accession>A0A6I1IPM6</accession>
<comment type="similarity">
    <text evidence="2">Belongs to the bacterial solute-binding protein 5 family.</text>
</comment>
<dbReference type="PIRSF" id="PIRSF002741">
    <property type="entry name" value="MppA"/>
    <property type="match status" value="1"/>
</dbReference>
<evidence type="ECO:0000256" key="5">
    <source>
        <dbReference type="SAM" id="SignalP"/>
    </source>
</evidence>
<dbReference type="AlphaFoldDB" id="A0A6I1IPM6"/>
<dbReference type="GO" id="GO:1904680">
    <property type="term" value="F:peptide transmembrane transporter activity"/>
    <property type="evidence" value="ECO:0007669"/>
    <property type="project" value="TreeGrafter"/>
</dbReference>
<feature type="domain" description="Solute-binding protein family 5" evidence="6">
    <location>
        <begin position="79"/>
        <end position="514"/>
    </location>
</feature>
<dbReference type="InterPro" id="IPR030678">
    <property type="entry name" value="Peptide/Ni-bd"/>
</dbReference>
<dbReference type="Gene3D" id="3.40.190.10">
    <property type="entry name" value="Periplasmic binding protein-like II"/>
    <property type="match status" value="1"/>
</dbReference>
<feature type="chain" id="PRO_5026331498" evidence="5">
    <location>
        <begin position="22"/>
        <end position="613"/>
    </location>
</feature>
<protein>
    <submittedName>
        <fullName evidence="7">Heme-binding protein</fullName>
    </submittedName>
</protein>
<feature type="signal peptide" evidence="5">
    <location>
        <begin position="1"/>
        <end position="21"/>
    </location>
</feature>
<evidence type="ECO:0000313" key="8">
    <source>
        <dbReference type="Proteomes" id="UP000468717"/>
    </source>
</evidence>
<evidence type="ECO:0000256" key="2">
    <source>
        <dbReference type="ARBA" id="ARBA00005695"/>
    </source>
</evidence>
<organism evidence="7 8">
    <name type="scientific">Janthinobacterium violaceinigrum</name>
    <dbReference type="NCBI Taxonomy" id="2654252"/>
    <lineage>
        <taxon>Bacteria</taxon>
        <taxon>Pseudomonadati</taxon>
        <taxon>Pseudomonadota</taxon>
        <taxon>Betaproteobacteria</taxon>
        <taxon>Burkholderiales</taxon>
        <taxon>Oxalobacteraceae</taxon>
        <taxon>Janthinobacterium</taxon>
    </lineage>
</organism>
<sequence length="613" mass="68720">MRRVALLACLATLPLAATAVAADAAPAAAAAPVKTLRYILPAAETGFDPATARDLYSNHITQAVFDTLYTYDYLARPVKVVPGAAAAMPEVSADGKTYTIRLKKGILFTPDAAFGGKRRELTMADYVYSWKRLFDPRLASPHSWLFEGKVVGLDDLAKDAAKSNKLDYSKKVAGLEILDPYTLRISLTKTDFNFPMILAYVPTAAVAREVVDKYGDVKGEVGSNPVGTGYYTLGEWTRGNRIVLNRNPQHLPETWNFMAGDDPDDQRIVRQMQGKRIPAIDRIEISVMIEDQSRWLSFQSGGTDVFWLDGPLAPKALLNGKLRPELAEKGVQLSRLLDPEISYYYWNMEDPTLGGFSKEKIALRRAIAMAHNIDEEIRIIWNGQAKRLDYPIPPGVVGYDPHYKSLLQYDPVLANKLLDKFGYKKGADGWRTLPDGKPLLIRYASRNEANGVLQAEMWRKTYNSLGIRMENDRMIFSDILKTEKQCKMQTRTAPWLADYPDGDNFMQLFYGPNTHQNNNGCYQDPEYDKWYAASQAMPASPERDELFHKMARRLEVNAGALIGYARYRNMLAQKSVLGYKKHPILFQEWAYMDIDSTGTPVVAAPAPAASANK</sequence>
<dbReference type="CDD" id="cd08505">
    <property type="entry name" value="PBP2_NikA_DppA_OppA_like_18"/>
    <property type="match status" value="1"/>
</dbReference>
<reference evidence="7 8" key="1">
    <citation type="submission" date="2019-10" db="EMBL/GenBank/DDBJ databases">
        <title>Three novel species isolated from a subtropical stream in China.</title>
        <authorList>
            <person name="Lu H."/>
        </authorList>
    </citation>
    <scope>NUCLEOTIDE SEQUENCE [LARGE SCALE GENOMIC DNA]</scope>
    <source>
        <strain evidence="7 8">FT13W</strain>
    </source>
</reference>
<dbReference type="SUPFAM" id="SSF53850">
    <property type="entry name" value="Periplasmic binding protein-like II"/>
    <property type="match status" value="1"/>
</dbReference>
<dbReference type="GO" id="GO:0030288">
    <property type="term" value="C:outer membrane-bounded periplasmic space"/>
    <property type="evidence" value="ECO:0007669"/>
    <property type="project" value="UniProtKB-ARBA"/>
</dbReference>
<name>A0A6I1IPM6_9BURK</name>
<dbReference type="InterPro" id="IPR000914">
    <property type="entry name" value="SBP_5_dom"/>
</dbReference>
<comment type="subcellular location">
    <subcellularLocation>
        <location evidence="1">Cell envelope</location>
    </subcellularLocation>
</comment>
<dbReference type="GO" id="GO:0015833">
    <property type="term" value="P:peptide transport"/>
    <property type="evidence" value="ECO:0007669"/>
    <property type="project" value="TreeGrafter"/>
</dbReference>
<keyword evidence="3" id="KW-0813">Transport</keyword>
<gene>
    <name evidence="7" type="ORF">GCN75_04795</name>
</gene>
<dbReference type="InterPro" id="IPR039424">
    <property type="entry name" value="SBP_5"/>
</dbReference>
<comment type="caution">
    <text evidence="7">The sequence shown here is derived from an EMBL/GenBank/DDBJ whole genome shotgun (WGS) entry which is preliminary data.</text>
</comment>
<proteinExistence type="inferred from homology"/>